<dbReference type="PANTHER" id="PTHR45766">
    <property type="entry name" value="DNA ANNEALING HELICASE AND ENDONUCLEASE ZRANB3 FAMILY MEMBER"/>
    <property type="match status" value="1"/>
</dbReference>
<dbReference type="EMBL" id="CP089984">
    <property type="protein sequence ID" value="WXB12680.1"/>
    <property type="molecule type" value="Genomic_DNA"/>
</dbReference>
<accession>A0ABZ2LPL0</accession>
<sequence>MTTMRMKRTLSSPAKPRSNASSSSKSGSAGSSRSKGALSSSSSNPSGRAYVLDVPFAMRAVAMASGARWDAERNVFLYRGDALPAALGPFHPAAYSWEARIQRELDLESGHGTARPTQPAGKPRASGDGNTAGAITLRPHQSDAVRAILAAHAAERPGFLLADDVGLGKTITAWEAIRRLPGMHTVLIVCPLAVVAHWRRTIEAMGDAGKDIVLLNYERLGKLFEVSPEARKKIRSKKGLARSGKASDFDVIVWDESHRCKNPAAARSKLAAKLVGSSEFCLWLSATAGQNPLELSYLAPLLASVTGSRATDLKDFEGWCQEQGLGLSRGAYGRWEWRGDAGDCAKVRAMLFDARKGAPAAGIRRRPEDIAGWPEINRILTPIELDGEARELYTQAWTEFRREMDLAPRGRDPKSALAATLRLRQKSSLIRAAGTVELARELLDNGHQVAISVAFMETLGSLREAFEAEKITCAAIYGGIPAQAREEERLRFQRGKAQVVLFTVEEGISLHQGEHVDVARSEIIHDLRWSAIQMAQIEGRCHRDGRFAQVYWAYADDTIEDRIARIVARRIQSMKEMVGDDVETLREIERLLLEARPDDRTEGASRS</sequence>
<organism evidence="5 6">
    <name type="scientific">Pendulispora albinea</name>
    <dbReference type="NCBI Taxonomy" id="2741071"/>
    <lineage>
        <taxon>Bacteria</taxon>
        <taxon>Pseudomonadati</taxon>
        <taxon>Myxococcota</taxon>
        <taxon>Myxococcia</taxon>
        <taxon>Myxococcales</taxon>
        <taxon>Sorangiineae</taxon>
        <taxon>Pendulisporaceae</taxon>
        <taxon>Pendulispora</taxon>
    </lineage>
</organism>
<dbReference type="PROSITE" id="PS51194">
    <property type="entry name" value="HELICASE_CTER"/>
    <property type="match status" value="1"/>
</dbReference>
<evidence type="ECO:0000259" key="3">
    <source>
        <dbReference type="PROSITE" id="PS51192"/>
    </source>
</evidence>
<dbReference type="SMART" id="SM00487">
    <property type="entry name" value="DEXDc"/>
    <property type="match status" value="1"/>
</dbReference>
<dbReference type="SUPFAM" id="SSF52540">
    <property type="entry name" value="P-loop containing nucleoside triphosphate hydrolases"/>
    <property type="match status" value="2"/>
</dbReference>
<keyword evidence="1" id="KW-0378">Hydrolase</keyword>
<evidence type="ECO:0000256" key="2">
    <source>
        <dbReference type="SAM" id="MobiDB-lite"/>
    </source>
</evidence>
<dbReference type="RefSeq" id="WP_394822300.1">
    <property type="nucleotide sequence ID" value="NZ_CP089984.1"/>
</dbReference>
<dbReference type="Pfam" id="PF00176">
    <property type="entry name" value="SNF2-rel_dom"/>
    <property type="match status" value="1"/>
</dbReference>
<proteinExistence type="predicted"/>
<dbReference type="InterPro" id="IPR014001">
    <property type="entry name" value="Helicase_ATP-bd"/>
</dbReference>
<dbReference type="InterPro" id="IPR001650">
    <property type="entry name" value="Helicase_C-like"/>
</dbReference>
<name>A0ABZ2LPL0_9BACT</name>
<feature type="region of interest" description="Disordered" evidence="2">
    <location>
        <begin position="1"/>
        <end position="46"/>
    </location>
</feature>
<evidence type="ECO:0000313" key="6">
    <source>
        <dbReference type="Proteomes" id="UP001370348"/>
    </source>
</evidence>
<dbReference type="Pfam" id="PF00271">
    <property type="entry name" value="Helicase_C"/>
    <property type="match status" value="1"/>
</dbReference>
<reference evidence="5 6" key="1">
    <citation type="submission" date="2021-12" db="EMBL/GenBank/DDBJ databases">
        <title>Discovery of the Pendulisporaceae a myxobacterial family with distinct sporulation behavior and unique specialized metabolism.</title>
        <authorList>
            <person name="Garcia R."/>
            <person name="Popoff A."/>
            <person name="Bader C.D."/>
            <person name="Loehr J."/>
            <person name="Walesch S."/>
            <person name="Walt C."/>
            <person name="Boldt J."/>
            <person name="Bunk B."/>
            <person name="Haeckl F.J.F.P.J."/>
            <person name="Gunesch A.P."/>
            <person name="Birkelbach J."/>
            <person name="Nuebel U."/>
            <person name="Pietschmann T."/>
            <person name="Bach T."/>
            <person name="Mueller R."/>
        </authorList>
    </citation>
    <scope>NUCLEOTIDE SEQUENCE [LARGE SCALE GENOMIC DNA]</scope>
    <source>
        <strain evidence="5 6">MSr11954</strain>
    </source>
</reference>
<dbReference type="InterPro" id="IPR027417">
    <property type="entry name" value="P-loop_NTPase"/>
</dbReference>
<feature type="region of interest" description="Disordered" evidence="2">
    <location>
        <begin position="110"/>
        <end position="134"/>
    </location>
</feature>
<protein>
    <submittedName>
        <fullName evidence="5">SNF2-related protein</fullName>
    </submittedName>
</protein>
<feature type="compositionally biased region" description="Low complexity" evidence="2">
    <location>
        <begin position="11"/>
        <end position="46"/>
    </location>
</feature>
<feature type="domain" description="Helicase C-terminal" evidence="4">
    <location>
        <begin position="435"/>
        <end position="593"/>
    </location>
</feature>
<feature type="domain" description="Helicase ATP-binding" evidence="3">
    <location>
        <begin position="150"/>
        <end position="306"/>
    </location>
</feature>
<dbReference type="PANTHER" id="PTHR45766:SF6">
    <property type="entry name" value="SWI_SNF-RELATED MATRIX-ASSOCIATED ACTIN-DEPENDENT REGULATOR OF CHROMATIN SUBFAMILY A-LIKE PROTEIN 1"/>
    <property type="match status" value="1"/>
</dbReference>
<dbReference type="SMART" id="SM00490">
    <property type="entry name" value="HELICc"/>
    <property type="match status" value="1"/>
</dbReference>
<evidence type="ECO:0000313" key="5">
    <source>
        <dbReference type="EMBL" id="WXB12680.1"/>
    </source>
</evidence>
<dbReference type="Gene3D" id="3.40.50.300">
    <property type="entry name" value="P-loop containing nucleotide triphosphate hydrolases"/>
    <property type="match status" value="2"/>
</dbReference>
<evidence type="ECO:0000259" key="4">
    <source>
        <dbReference type="PROSITE" id="PS51194"/>
    </source>
</evidence>
<dbReference type="Proteomes" id="UP001370348">
    <property type="component" value="Chromosome"/>
</dbReference>
<gene>
    <name evidence="5" type="ORF">LZC94_33125</name>
</gene>
<evidence type="ECO:0000256" key="1">
    <source>
        <dbReference type="ARBA" id="ARBA00022801"/>
    </source>
</evidence>
<dbReference type="PROSITE" id="PS51192">
    <property type="entry name" value="HELICASE_ATP_BIND_1"/>
    <property type="match status" value="1"/>
</dbReference>
<keyword evidence="6" id="KW-1185">Reference proteome</keyword>
<dbReference type="InterPro" id="IPR000330">
    <property type="entry name" value="SNF2_N"/>
</dbReference>